<dbReference type="Pfam" id="PF04542">
    <property type="entry name" value="Sigma70_r2"/>
    <property type="match status" value="1"/>
</dbReference>
<dbReference type="InterPro" id="IPR050239">
    <property type="entry name" value="Sigma-70_RNA_pol_init_factors"/>
</dbReference>
<dbReference type="InterPro" id="IPR007630">
    <property type="entry name" value="RNA_pol_sigma70_r4"/>
</dbReference>
<dbReference type="InterPro" id="IPR014284">
    <property type="entry name" value="RNA_pol_sigma-70_dom"/>
</dbReference>
<keyword evidence="7" id="KW-1185">Reference proteome</keyword>
<organism evidence="6 7">
    <name type="scientific">Yeguia hominis</name>
    <dbReference type="NCBI Taxonomy" id="2763662"/>
    <lineage>
        <taxon>Bacteria</taxon>
        <taxon>Bacillati</taxon>
        <taxon>Bacillota</taxon>
        <taxon>Clostridia</taxon>
        <taxon>Eubacteriales</taxon>
        <taxon>Yeguiaceae</taxon>
        <taxon>Yeguia</taxon>
    </lineage>
</organism>
<dbReference type="InterPro" id="IPR013325">
    <property type="entry name" value="RNA_pol_sigma_r2"/>
</dbReference>
<evidence type="ECO:0000259" key="5">
    <source>
        <dbReference type="PROSITE" id="PS00715"/>
    </source>
</evidence>
<dbReference type="PRINTS" id="PR00046">
    <property type="entry name" value="SIGMA70FCT"/>
</dbReference>
<dbReference type="PANTHER" id="PTHR30603">
    <property type="entry name" value="RNA POLYMERASE SIGMA FACTOR RPO"/>
    <property type="match status" value="1"/>
</dbReference>
<dbReference type="Gene3D" id="1.20.120.1810">
    <property type="match status" value="1"/>
</dbReference>
<dbReference type="EMBL" id="JACRSN010000001">
    <property type="protein sequence ID" value="MBC8532626.1"/>
    <property type="molecule type" value="Genomic_DNA"/>
</dbReference>
<evidence type="ECO:0000256" key="1">
    <source>
        <dbReference type="ARBA" id="ARBA00023015"/>
    </source>
</evidence>
<dbReference type="Gene3D" id="1.10.10.10">
    <property type="entry name" value="Winged helix-like DNA-binding domain superfamily/Winged helix DNA-binding domain"/>
    <property type="match status" value="2"/>
</dbReference>
<keyword evidence="2" id="KW-0731">Sigma factor</keyword>
<dbReference type="RefSeq" id="WP_249317835.1">
    <property type="nucleotide sequence ID" value="NZ_JACRSN010000001.1"/>
</dbReference>
<dbReference type="PANTHER" id="PTHR30603:SF17">
    <property type="entry name" value="RNA POLYMERASE SIGMA-G FACTOR"/>
    <property type="match status" value="1"/>
</dbReference>
<dbReference type="PROSITE" id="PS00715">
    <property type="entry name" value="SIGMA70_1"/>
    <property type="match status" value="1"/>
</dbReference>
<gene>
    <name evidence="6" type="ORF">IAG03_01135</name>
</gene>
<dbReference type="SUPFAM" id="SSF88946">
    <property type="entry name" value="Sigma2 domain of RNA polymerase sigma factors"/>
    <property type="match status" value="1"/>
</dbReference>
<evidence type="ECO:0000313" key="6">
    <source>
        <dbReference type="EMBL" id="MBC8532626.1"/>
    </source>
</evidence>
<dbReference type="AlphaFoldDB" id="A0A926HRR9"/>
<accession>A0A926HRR9</accession>
<keyword evidence="3" id="KW-0238">DNA-binding</keyword>
<dbReference type="InterPro" id="IPR036388">
    <property type="entry name" value="WH-like_DNA-bd_sf"/>
</dbReference>
<dbReference type="InterPro" id="IPR013324">
    <property type="entry name" value="RNA_pol_sigma_r3/r4-like"/>
</dbReference>
<evidence type="ECO:0000256" key="4">
    <source>
        <dbReference type="ARBA" id="ARBA00023163"/>
    </source>
</evidence>
<dbReference type="GO" id="GO:0016987">
    <property type="term" value="F:sigma factor activity"/>
    <property type="evidence" value="ECO:0007669"/>
    <property type="project" value="UniProtKB-KW"/>
</dbReference>
<name>A0A926HRR9_9FIRM</name>
<dbReference type="Proteomes" id="UP000651482">
    <property type="component" value="Unassembled WGS sequence"/>
</dbReference>
<proteinExistence type="predicted"/>
<dbReference type="NCBIfam" id="TIGR02937">
    <property type="entry name" value="sigma70-ECF"/>
    <property type="match status" value="1"/>
</dbReference>
<evidence type="ECO:0000313" key="7">
    <source>
        <dbReference type="Proteomes" id="UP000651482"/>
    </source>
</evidence>
<reference evidence="6" key="1">
    <citation type="submission" date="2020-08" db="EMBL/GenBank/DDBJ databases">
        <title>Genome public.</title>
        <authorList>
            <person name="Liu C."/>
            <person name="Sun Q."/>
        </authorList>
    </citation>
    <scope>NUCLEOTIDE SEQUENCE</scope>
    <source>
        <strain evidence="6">NSJ-40</strain>
    </source>
</reference>
<dbReference type="GO" id="GO:0006352">
    <property type="term" value="P:DNA-templated transcription initiation"/>
    <property type="evidence" value="ECO:0007669"/>
    <property type="project" value="InterPro"/>
</dbReference>
<evidence type="ECO:0000256" key="2">
    <source>
        <dbReference type="ARBA" id="ARBA00023082"/>
    </source>
</evidence>
<protein>
    <submittedName>
        <fullName evidence="6">Sigma-70 family RNA polymerase sigma factor</fullName>
    </submittedName>
</protein>
<dbReference type="InterPro" id="IPR007627">
    <property type="entry name" value="RNA_pol_sigma70_r2"/>
</dbReference>
<sequence length="218" mass="24658">MDKAERERFIEENLGLVHACAKRFRSRGMEYDDLFQAGCMGLVKAADHFEPERGYQFSTYAVPVILGEMRRLFREGGTVKVGRALKELSLRAARETERFLEREGRTPAIGELAALLGIEVSEAAQAISAGQVPLSLTREEEEGGQADIPVDAPEEKISERLALQQVLSTLEPHDRNLIIARYFKHRTQTETARQFGMTQVQVSRREKKILAQMREALK</sequence>
<dbReference type="InterPro" id="IPR000943">
    <property type="entry name" value="RNA_pol_sigma70"/>
</dbReference>
<keyword evidence="4" id="KW-0804">Transcription</keyword>
<keyword evidence="1" id="KW-0805">Transcription regulation</keyword>
<dbReference type="SUPFAM" id="SSF88659">
    <property type="entry name" value="Sigma3 and sigma4 domains of RNA polymerase sigma factors"/>
    <property type="match status" value="2"/>
</dbReference>
<evidence type="ECO:0000256" key="3">
    <source>
        <dbReference type="ARBA" id="ARBA00023125"/>
    </source>
</evidence>
<dbReference type="Pfam" id="PF04545">
    <property type="entry name" value="Sigma70_r4"/>
    <property type="match status" value="1"/>
</dbReference>
<dbReference type="CDD" id="cd06171">
    <property type="entry name" value="Sigma70_r4"/>
    <property type="match status" value="1"/>
</dbReference>
<dbReference type="GO" id="GO:0003677">
    <property type="term" value="F:DNA binding"/>
    <property type="evidence" value="ECO:0007669"/>
    <property type="project" value="UniProtKB-KW"/>
</dbReference>
<comment type="caution">
    <text evidence="6">The sequence shown here is derived from an EMBL/GenBank/DDBJ whole genome shotgun (WGS) entry which is preliminary data.</text>
</comment>
<feature type="domain" description="RNA polymerase sigma-70" evidence="5">
    <location>
        <begin position="33"/>
        <end position="46"/>
    </location>
</feature>